<organism evidence="2 3">
    <name type="scientific">Streptomyces sedi</name>
    <dbReference type="NCBI Taxonomy" id="555059"/>
    <lineage>
        <taxon>Bacteria</taxon>
        <taxon>Bacillati</taxon>
        <taxon>Actinomycetota</taxon>
        <taxon>Actinomycetes</taxon>
        <taxon>Kitasatosporales</taxon>
        <taxon>Streptomycetaceae</taxon>
        <taxon>Streptomyces</taxon>
    </lineage>
</organism>
<dbReference type="InterPro" id="IPR009326">
    <property type="entry name" value="DUF984"/>
</dbReference>
<dbReference type="InterPro" id="IPR015947">
    <property type="entry name" value="PUA-like_sf"/>
</dbReference>
<dbReference type="PIRSF" id="PIRSF021320">
    <property type="entry name" value="DUF984"/>
    <property type="match status" value="1"/>
</dbReference>
<dbReference type="SMART" id="SM01022">
    <property type="entry name" value="ASCH"/>
    <property type="match status" value="1"/>
</dbReference>
<evidence type="ECO:0000313" key="2">
    <source>
        <dbReference type="EMBL" id="TNM33576.1"/>
    </source>
</evidence>
<gene>
    <name evidence="2" type="ORF">FH715_04290</name>
</gene>
<dbReference type="Gene3D" id="3.10.400.10">
    <property type="entry name" value="Sulfate adenylyltransferase"/>
    <property type="match status" value="1"/>
</dbReference>
<dbReference type="Proteomes" id="UP000311713">
    <property type="component" value="Unassembled WGS sequence"/>
</dbReference>
<dbReference type="PANTHER" id="PTHR39203">
    <property type="entry name" value="CYTOPLASMIC PROTEIN-RELATED"/>
    <property type="match status" value="1"/>
</dbReference>
<dbReference type="CDD" id="cd06553">
    <property type="entry name" value="ASCH_Ef3133_like"/>
    <property type="match status" value="1"/>
</dbReference>
<reference evidence="2 3" key="1">
    <citation type="submission" date="2019-06" db="EMBL/GenBank/DDBJ databases">
        <title>Draft genome of Streptomyces sedi sp. JCM16909.</title>
        <authorList>
            <person name="Klykleung N."/>
            <person name="Tanasupawat S."/>
            <person name="Kudo T."/>
            <person name="Yuki M."/>
            <person name="Ohkuma M."/>
        </authorList>
    </citation>
    <scope>NUCLEOTIDE SEQUENCE [LARGE SCALE GENOMIC DNA]</scope>
    <source>
        <strain evidence="2 3">JCM 16909</strain>
    </source>
</reference>
<dbReference type="PANTHER" id="PTHR39203:SF1">
    <property type="entry name" value="CYTOPLASMIC PROTEIN"/>
    <property type="match status" value="1"/>
</dbReference>
<sequence>MTSDPTPPPAELASLPRAEFAFPGPLRDRLVAAILDGSKTTTTGLLADYAHEGEPLAEVGGRSVVVDSDDRAVAVIEVTDVRVVPLARVDLRHVLDEGEGDTSVAGWRAGHERFWHGEEMRAALGDPAFTVDDATPVVLERFRLVADLRGTG</sequence>
<dbReference type="SUPFAM" id="SSF88697">
    <property type="entry name" value="PUA domain-like"/>
    <property type="match status" value="1"/>
</dbReference>
<keyword evidence="3" id="KW-1185">Reference proteome</keyword>
<dbReference type="Pfam" id="PF04266">
    <property type="entry name" value="ASCH"/>
    <property type="match status" value="1"/>
</dbReference>
<protein>
    <submittedName>
        <fullName evidence="2">ASCH domain-containing protein</fullName>
    </submittedName>
</protein>
<evidence type="ECO:0000259" key="1">
    <source>
        <dbReference type="SMART" id="SM01022"/>
    </source>
</evidence>
<accession>A0A5C4VDS8</accession>
<evidence type="ECO:0000313" key="3">
    <source>
        <dbReference type="Proteomes" id="UP000311713"/>
    </source>
</evidence>
<dbReference type="AlphaFoldDB" id="A0A5C4VDS8"/>
<feature type="domain" description="ASCH" evidence="1">
    <location>
        <begin position="20"/>
        <end position="146"/>
    </location>
</feature>
<proteinExistence type="predicted"/>
<comment type="caution">
    <text evidence="2">The sequence shown here is derived from an EMBL/GenBank/DDBJ whole genome shotgun (WGS) entry which is preliminary data.</text>
</comment>
<dbReference type="InterPro" id="IPR007374">
    <property type="entry name" value="ASCH_domain"/>
</dbReference>
<dbReference type="EMBL" id="VDGT01000002">
    <property type="protein sequence ID" value="TNM33576.1"/>
    <property type="molecule type" value="Genomic_DNA"/>
</dbReference>
<name>A0A5C4VDS8_9ACTN</name>
<dbReference type="RefSeq" id="WP_139640804.1">
    <property type="nucleotide sequence ID" value="NZ_BAAAZS010000006.1"/>
</dbReference>
<dbReference type="OrthoDB" id="9807542at2"/>